<dbReference type="PANTHER" id="PTHR35149">
    <property type="entry name" value="SLL5132 PROTEIN"/>
    <property type="match status" value="1"/>
</dbReference>
<dbReference type="InterPro" id="IPR011089">
    <property type="entry name" value="GmrSD_C"/>
</dbReference>
<dbReference type="AlphaFoldDB" id="A0A423M8G5"/>
<name>A0A423M8G5_PSEFL</name>
<proteinExistence type="predicted"/>
<dbReference type="OrthoDB" id="9798761at2"/>
<dbReference type="Pfam" id="PF03235">
    <property type="entry name" value="GmrSD_N"/>
    <property type="match status" value="1"/>
</dbReference>
<reference evidence="3 4" key="1">
    <citation type="submission" date="2016-10" db="EMBL/GenBank/DDBJ databases">
        <title>Comparative genome analysis of multiple Pseudomonas spp. focuses on biocontrol and plant growth promoting traits.</title>
        <authorList>
            <person name="Tao X.-Y."/>
            <person name="Taylor C.G."/>
        </authorList>
    </citation>
    <scope>NUCLEOTIDE SEQUENCE [LARGE SCALE GENOMIC DNA]</scope>
    <source>
        <strain evidence="3 4">28B5</strain>
    </source>
</reference>
<evidence type="ECO:0000313" key="3">
    <source>
        <dbReference type="EMBL" id="RON79114.1"/>
    </source>
</evidence>
<comment type="caution">
    <text evidence="3">The sequence shown here is derived from an EMBL/GenBank/DDBJ whole genome shotgun (WGS) entry which is preliminary data.</text>
</comment>
<evidence type="ECO:0000313" key="4">
    <source>
        <dbReference type="Proteomes" id="UP000285378"/>
    </source>
</evidence>
<evidence type="ECO:0000259" key="1">
    <source>
        <dbReference type="Pfam" id="PF03235"/>
    </source>
</evidence>
<dbReference type="PANTHER" id="PTHR35149:SF1">
    <property type="entry name" value="DUF5655 DOMAIN-CONTAINING PROTEIN"/>
    <property type="match status" value="1"/>
</dbReference>
<dbReference type="Pfam" id="PF07510">
    <property type="entry name" value="GmrSD_C"/>
    <property type="match status" value="1"/>
</dbReference>
<evidence type="ECO:0000259" key="2">
    <source>
        <dbReference type="Pfam" id="PF07510"/>
    </source>
</evidence>
<dbReference type="EMBL" id="MOBX01000014">
    <property type="protein sequence ID" value="RON79114.1"/>
    <property type="molecule type" value="Genomic_DNA"/>
</dbReference>
<dbReference type="RefSeq" id="WP_123451505.1">
    <property type="nucleotide sequence ID" value="NZ_MOBX01000014.1"/>
</dbReference>
<feature type="domain" description="GmrSD restriction endonucleases N-terminal" evidence="1">
    <location>
        <begin position="16"/>
        <end position="256"/>
    </location>
</feature>
<organism evidence="3 4">
    <name type="scientific">Pseudomonas fluorescens</name>
    <dbReference type="NCBI Taxonomy" id="294"/>
    <lineage>
        <taxon>Bacteria</taxon>
        <taxon>Pseudomonadati</taxon>
        <taxon>Pseudomonadota</taxon>
        <taxon>Gammaproteobacteria</taxon>
        <taxon>Pseudomonadales</taxon>
        <taxon>Pseudomonadaceae</taxon>
        <taxon>Pseudomonas</taxon>
    </lineage>
</organism>
<accession>A0A423M8G5</accession>
<evidence type="ECO:0008006" key="5">
    <source>
        <dbReference type="Google" id="ProtNLM"/>
    </source>
</evidence>
<dbReference type="InterPro" id="IPR004919">
    <property type="entry name" value="GmrSD_N"/>
</dbReference>
<protein>
    <recommendedName>
        <fullName evidence="5">DUF262 domain-containing protein</fullName>
    </recommendedName>
</protein>
<sequence length="609" mass="68748">MTDSQRMHIHPVHQSIADLLGGTITFEVPRYQRNYAWGPDQVSAFIKDLDQCLLARAAGERRDHFFGGIVTAAAPVQGSSRHNHELIDGQQRLVTFQILMMQLKRTMLALADTLPENSELDAFLRQRADSFEKKYQIYSDSIQLRVREIPRLNLSVPDHEFYSQMAAGRPAQAERKSHRLLQLAYDMIGTKLAQIVASQNTDDEKATALNAVHDVFESDWTVIHMGASSRAHAYMLFQVLNDRGVSLTEAELLRSSTMEAMESLVSAAELGVVETCWDDILSGKDVDIRDALSWIYASNMGTSPNQATLLTDVQNALFPALSNENEITIGVAREIGSAVSILRTEVSLLETILRGEWPCTPHQSVTIWDRDRLRLLIVHLKQTDCMPLIISAASLLSPVTFSKVIHVLEKFCFRYLIIVEASKTEAISIFNRHAVDIRRNPAKYDPRTLTNDLRELLETHAPDDLFRDRLSLLHYPRSQSKKIVKYFLMTLEHFVNWYDGGAQGSPLCRDKVRVFDFEMATIEHVYAENANERDDELDPLLDTLGNLTILSQFENNNVGAASFAEKRAVFAASTSTLNQQIAAEPVWTAEIIHSRKLRLVEIGTKIFII</sequence>
<feature type="domain" description="GmrSD restriction endonucleases C-terminal" evidence="2">
    <location>
        <begin position="463"/>
        <end position="601"/>
    </location>
</feature>
<dbReference type="Proteomes" id="UP000285378">
    <property type="component" value="Unassembled WGS sequence"/>
</dbReference>
<gene>
    <name evidence="3" type="ORF">BK670_16500</name>
</gene>